<keyword evidence="3" id="KW-0378">Hydrolase</keyword>
<keyword evidence="4" id="KW-0347">Helicase</keyword>
<dbReference type="Pfam" id="PF01935">
    <property type="entry name" value="DUF87"/>
    <property type="match status" value="1"/>
</dbReference>
<keyword evidence="5 14" id="KW-0067">ATP-binding</keyword>
<dbReference type="AlphaFoldDB" id="A0A7J3X7W2"/>
<comment type="catalytic activity">
    <reaction evidence="8">
        <text>Couples ATP hydrolysis with the unwinding of duplex DNA by translocating in the 3'-5' direction.</text>
        <dbReference type="EC" id="5.6.2.4"/>
    </reaction>
</comment>
<evidence type="ECO:0000256" key="7">
    <source>
        <dbReference type="ARBA" id="ARBA00023235"/>
    </source>
</evidence>
<dbReference type="SUPFAM" id="SSF52540">
    <property type="entry name" value="P-loop containing nucleoside triphosphate hydrolases"/>
    <property type="match status" value="1"/>
</dbReference>
<feature type="region of interest" description="Disordered" evidence="11">
    <location>
        <begin position="539"/>
        <end position="558"/>
    </location>
</feature>
<name>A0A7J3X7W2_THEPE</name>
<keyword evidence="6" id="KW-0238">DNA-binding</keyword>
<evidence type="ECO:0000256" key="9">
    <source>
        <dbReference type="ARBA" id="ARBA00048954"/>
    </source>
</evidence>
<dbReference type="GO" id="GO:0005524">
    <property type="term" value="F:ATP binding"/>
    <property type="evidence" value="ECO:0007669"/>
    <property type="project" value="UniProtKB-KW"/>
</dbReference>
<dbReference type="GO" id="GO:0043138">
    <property type="term" value="F:3'-5' DNA helicase activity"/>
    <property type="evidence" value="ECO:0007669"/>
    <property type="project" value="UniProtKB-EC"/>
</dbReference>
<sequence length="558" mass="61245">MEVGRVVTVYGRSLLRFAAFEDKMHLLSRPGVYVKVESGGAWAYAMVISFNLLDELYRKSRIVEELEGYAELRPARNELVAMLVGVREGKGVRKGVAELPRPGQKVYAASSEELAEIMGGGDIELGRLSSDPGVPFTLSVNMLCSRHFAVLAMTGAGKSNAVAVILASILEKFPYSRVIVVDTHNEYVPLALKFPSVRVLTPAGRISKLLESRYGVAPRRLEVPLWTLGFEDIAGLLRLDPSRATKQMMYLRSALQEVRRSRHPAATADDPVFFRAEELREAVARQGRGSRYGDRSLEDLLLKLDMLMENSELKYITAPRASDAVYESIKEPEPLRSVEAYARIYSPLLEPGITILALGGLPSEAQASTASTILKSLWRLITASVMAGAPQPTLVVIEEAHNYAPQGRWSPAKEIIERIAREGRKFGIGLGVVSQRPRELSQTLLAQCGTLIALRTANPKDQEYILSSMEDVMRETVEGLSSLATGEALVSGPAAPMPAIVRVHEFQSRFGVALGGKDIAWSEEWSRPPRPVNLAPFLAGEESEGAKTTEQTLEKFLS</sequence>
<protein>
    <submittedName>
        <fullName evidence="14">ATP-binding protein</fullName>
    </submittedName>
</protein>
<keyword evidence="2" id="KW-0547">Nucleotide-binding</keyword>
<evidence type="ECO:0000259" key="12">
    <source>
        <dbReference type="Pfam" id="PF01935"/>
    </source>
</evidence>
<evidence type="ECO:0000256" key="4">
    <source>
        <dbReference type="ARBA" id="ARBA00022806"/>
    </source>
</evidence>
<dbReference type="PANTHER" id="PTHR42957:SF1">
    <property type="entry name" value="HELICASE MJ1565-RELATED"/>
    <property type="match status" value="1"/>
</dbReference>
<dbReference type="GO" id="GO:0003677">
    <property type="term" value="F:DNA binding"/>
    <property type="evidence" value="ECO:0007669"/>
    <property type="project" value="UniProtKB-KW"/>
</dbReference>
<dbReference type="InterPro" id="IPR027417">
    <property type="entry name" value="P-loop_NTPase"/>
</dbReference>
<evidence type="ECO:0000256" key="1">
    <source>
        <dbReference type="ARBA" id="ARBA00007816"/>
    </source>
</evidence>
<evidence type="ECO:0000256" key="8">
    <source>
        <dbReference type="ARBA" id="ARBA00034617"/>
    </source>
</evidence>
<evidence type="ECO:0000259" key="13">
    <source>
        <dbReference type="Pfam" id="PF05872"/>
    </source>
</evidence>
<dbReference type="GO" id="GO:0016787">
    <property type="term" value="F:hydrolase activity"/>
    <property type="evidence" value="ECO:0007669"/>
    <property type="project" value="UniProtKB-KW"/>
</dbReference>
<evidence type="ECO:0000256" key="10">
    <source>
        <dbReference type="ARBA" id="ARBA00048988"/>
    </source>
</evidence>
<dbReference type="InterPro" id="IPR008571">
    <property type="entry name" value="HerA-like"/>
</dbReference>
<reference evidence="14" key="1">
    <citation type="journal article" date="2020" name="mSystems">
        <title>Genome- and Community-Level Interaction Insights into Carbon Utilization and Element Cycling Functions of Hydrothermarchaeota in Hydrothermal Sediment.</title>
        <authorList>
            <person name="Zhou Z."/>
            <person name="Liu Y."/>
            <person name="Xu W."/>
            <person name="Pan J."/>
            <person name="Luo Z.H."/>
            <person name="Li M."/>
        </authorList>
    </citation>
    <scope>NUCLEOTIDE SEQUENCE [LARGE SCALE GENOMIC DNA]</scope>
    <source>
        <strain evidence="14">SpSt-1125</strain>
    </source>
</reference>
<dbReference type="InterPro" id="IPR002789">
    <property type="entry name" value="HerA_central"/>
</dbReference>
<organism evidence="14">
    <name type="scientific">Thermofilum pendens</name>
    <dbReference type="NCBI Taxonomy" id="2269"/>
    <lineage>
        <taxon>Archaea</taxon>
        <taxon>Thermoproteota</taxon>
        <taxon>Thermoprotei</taxon>
        <taxon>Thermofilales</taxon>
        <taxon>Thermofilaceae</taxon>
        <taxon>Thermofilum</taxon>
    </lineage>
</organism>
<dbReference type="PANTHER" id="PTHR42957">
    <property type="entry name" value="HELICASE MJ1565-RELATED"/>
    <property type="match status" value="1"/>
</dbReference>
<dbReference type="EMBL" id="DRZM01000169">
    <property type="protein sequence ID" value="HHP05254.1"/>
    <property type="molecule type" value="Genomic_DNA"/>
</dbReference>
<keyword evidence="7" id="KW-0413">Isomerase</keyword>
<evidence type="ECO:0000313" key="14">
    <source>
        <dbReference type="EMBL" id="HHP05254.1"/>
    </source>
</evidence>
<evidence type="ECO:0000256" key="6">
    <source>
        <dbReference type="ARBA" id="ARBA00023125"/>
    </source>
</evidence>
<evidence type="ECO:0000256" key="3">
    <source>
        <dbReference type="ARBA" id="ARBA00022801"/>
    </source>
</evidence>
<dbReference type="InterPro" id="IPR033186">
    <property type="entry name" value="HerA_C"/>
</dbReference>
<comment type="caution">
    <text evidence="14">The sequence shown here is derived from an EMBL/GenBank/DDBJ whole genome shotgun (WGS) entry which is preliminary data.</text>
</comment>
<evidence type="ECO:0000256" key="5">
    <source>
        <dbReference type="ARBA" id="ARBA00022840"/>
    </source>
</evidence>
<dbReference type="Gene3D" id="3.40.50.300">
    <property type="entry name" value="P-loop containing nucleotide triphosphate hydrolases"/>
    <property type="match status" value="2"/>
</dbReference>
<accession>A0A7J3X7W2</accession>
<evidence type="ECO:0000256" key="2">
    <source>
        <dbReference type="ARBA" id="ARBA00022741"/>
    </source>
</evidence>
<dbReference type="Pfam" id="PF05872">
    <property type="entry name" value="HerA_C"/>
    <property type="match status" value="1"/>
</dbReference>
<proteinExistence type="inferred from homology"/>
<feature type="domain" description="Helicase HerA central" evidence="12">
    <location>
        <begin position="123"/>
        <end position="375"/>
    </location>
</feature>
<gene>
    <name evidence="14" type="ORF">ENM88_05850</name>
</gene>
<feature type="domain" description="Helicase HerA-like C-terminal" evidence="13">
    <location>
        <begin position="398"/>
        <end position="501"/>
    </location>
</feature>
<evidence type="ECO:0000256" key="11">
    <source>
        <dbReference type="SAM" id="MobiDB-lite"/>
    </source>
</evidence>
<dbReference type="GO" id="GO:0043139">
    <property type="term" value="F:5'-3' DNA helicase activity"/>
    <property type="evidence" value="ECO:0007669"/>
    <property type="project" value="UniProtKB-EC"/>
</dbReference>
<comment type="similarity">
    <text evidence="1">Belongs to the HerA family.</text>
</comment>
<comment type="catalytic activity">
    <reaction evidence="9">
        <text>ATP + H2O = ADP + phosphate + H(+)</text>
        <dbReference type="Rhea" id="RHEA:13065"/>
        <dbReference type="ChEBI" id="CHEBI:15377"/>
        <dbReference type="ChEBI" id="CHEBI:15378"/>
        <dbReference type="ChEBI" id="CHEBI:30616"/>
        <dbReference type="ChEBI" id="CHEBI:43474"/>
        <dbReference type="ChEBI" id="CHEBI:456216"/>
        <dbReference type="EC" id="5.6.2.3"/>
    </reaction>
</comment>
<comment type="catalytic activity">
    <reaction evidence="10">
        <text>ATP + H2O = ADP + phosphate + H(+)</text>
        <dbReference type="Rhea" id="RHEA:13065"/>
        <dbReference type="ChEBI" id="CHEBI:15377"/>
        <dbReference type="ChEBI" id="CHEBI:15378"/>
        <dbReference type="ChEBI" id="CHEBI:30616"/>
        <dbReference type="ChEBI" id="CHEBI:43474"/>
        <dbReference type="ChEBI" id="CHEBI:456216"/>
        <dbReference type="EC" id="5.6.2.4"/>
    </reaction>
</comment>